<feature type="compositionally biased region" description="Basic and acidic residues" evidence="1">
    <location>
        <begin position="1"/>
        <end position="10"/>
    </location>
</feature>
<protein>
    <submittedName>
        <fullName evidence="2">Uncharacterized protein</fullName>
    </submittedName>
</protein>
<sequence length="111" mass="12259">MPSQGREKVRLPLGQFSNRARTSRGPTPAVQLALQGLGVWVVHLVSEKNFMARPGPNSSSCGRCVSRPESCQADIANGMDLYVFKQVVEIGLSRTLLPMSHIYYLNGQLTW</sequence>
<evidence type="ECO:0000313" key="2">
    <source>
        <dbReference type="EMBL" id="PLN85517.1"/>
    </source>
</evidence>
<feature type="region of interest" description="Disordered" evidence="1">
    <location>
        <begin position="1"/>
        <end position="24"/>
    </location>
</feature>
<dbReference type="Proteomes" id="UP000235023">
    <property type="component" value="Unassembled WGS sequence"/>
</dbReference>
<evidence type="ECO:0000256" key="1">
    <source>
        <dbReference type="SAM" id="MobiDB-lite"/>
    </source>
</evidence>
<dbReference type="AlphaFoldDB" id="A0A2J5I6D9"/>
<evidence type="ECO:0000313" key="3">
    <source>
        <dbReference type="Proteomes" id="UP000235023"/>
    </source>
</evidence>
<dbReference type="EMBL" id="KZ559504">
    <property type="protein sequence ID" value="PLN85517.1"/>
    <property type="molecule type" value="Genomic_DNA"/>
</dbReference>
<name>A0A2J5I6D9_9EURO</name>
<organism evidence="2 3">
    <name type="scientific">Aspergillus taichungensis</name>
    <dbReference type="NCBI Taxonomy" id="482145"/>
    <lineage>
        <taxon>Eukaryota</taxon>
        <taxon>Fungi</taxon>
        <taxon>Dikarya</taxon>
        <taxon>Ascomycota</taxon>
        <taxon>Pezizomycotina</taxon>
        <taxon>Eurotiomycetes</taxon>
        <taxon>Eurotiomycetidae</taxon>
        <taxon>Eurotiales</taxon>
        <taxon>Aspergillaceae</taxon>
        <taxon>Aspergillus</taxon>
        <taxon>Aspergillus subgen. Circumdati</taxon>
    </lineage>
</organism>
<gene>
    <name evidence="2" type="ORF">BDW42DRAFT_149935</name>
</gene>
<proteinExistence type="predicted"/>
<keyword evidence="3" id="KW-1185">Reference proteome</keyword>
<accession>A0A2J5I6D9</accession>
<reference evidence="3" key="1">
    <citation type="submission" date="2017-12" db="EMBL/GenBank/DDBJ databases">
        <authorList>
            <consortium name="DOE Joint Genome Institute"/>
            <person name="Mondo S.J."/>
            <person name="Kjaerbolling I."/>
            <person name="Vesth T.C."/>
            <person name="Frisvad J.C."/>
            <person name="Nybo J.L."/>
            <person name="Theobald S."/>
            <person name="Kuo A."/>
            <person name="Bowyer P."/>
            <person name="Matsuda Y."/>
            <person name="Lyhne E.K."/>
            <person name="Kogle M.E."/>
            <person name="Clum A."/>
            <person name="Lipzen A."/>
            <person name="Salamov A."/>
            <person name="Ngan C.Y."/>
            <person name="Daum C."/>
            <person name="Chiniquy J."/>
            <person name="Barry K."/>
            <person name="LaButti K."/>
            <person name="Haridas S."/>
            <person name="Simmons B.A."/>
            <person name="Magnuson J.K."/>
            <person name="Mortensen U.H."/>
            <person name="Larsen T.O."/>
            <person name="Grigoriev I.V."/>
            <person name="Baker S.E."/>
            <person name="Andersen M.R."/>
            <person name="Nordberg H.P."/>
            <person name="Cantor M.N."/>
            <person name="Hua S.X."/>
        </authorList>
    </citation>
    <scope>NUCLEOTIDE SEQUENCE [LARGE SCALE GENOMIC DNA]</scope>
    <source>
        <strain evidence="3">IBT 19404</strain>
    </source>
</reference>